<protein>
    <submittedName>
        <fullName evidence="3">Uncharacterized protein</fullName>
    </submittedName>
</protein>
<organism evidence="3 5">
    <name type="scientific">Bacillus thuringiensis</name>
    <dbReference type="NCBI Taxonomy" id="1428"/>
    <lineage>
        <taxon>Bacteria</taxon>
        <taxon>Bacillati</taxon>
        <taxon>Bacillota</taxon>
        <taxon>Bacilli</taxon>
        <taxon>Bacillales</taxon>
        <taxon>Bacillaceae</taxon>
        <taxon>Bacillus</taxon>
        <taxon>Bacillus cereus group</taxon>
    </lineage>
</organism>
<dbReference type="EMBL" id="VKQN01000001">
    <property type="protein sequence ID" value="MDR4174682.1"/>
    <property type="molecule type" value="Genomic_DNA"/>
</dbReference>
<proteinExistence type="predicted"/>
<reference evidence="1 4" key="1">
    <citation type="journal article" date="2015" name="Genome Announc.">
        <title>Complete genome sequences for 35 biothreat assay-relevant bacillus species.</title>
        <authorList>
            <person name="Johnson S.L."/>
            <person name="Daligault H.E."/>
            <person name="Davenport K.W."/>
            <person name="Jaissle J."/>
            <person name="Frey K.G."/>
            <person name="Ladner J.T."/>
            <person name="Broomall S.M."/>
            <person name="Bishop-Lilly K.A."/>
            <person name="Bruce D.C."/>
            <person name="Gibbons H.S."/>
            <person name="Coyne S.R."/>
            <person name="Lo C.C."/>
            <person name="Meincke L."/>
            <person name="Munk A.C."/>
            <person name="Koroleva G.I."/>
            <person name="Rosenzweig C.N."/>
            <person name="Palacios G.F."/>
            <person name="Redden C.L."/>
            <person name="Minogue T.D."/>
            <person name="Chain P.S."/>
        </authorList>
    </citation>
    <scope>NUCLEOTIDE SEQUENCE [LARGE SCALE GENOMIC DNA]</scope>
    <source>
        <strain evidence="1 4">HD1011</strain>
        <plasmid evidence="1 4">2</plasmid>
    </source>
</reference>
<evidence type="ECO:0000313" key="4">
    <source>
        <dbReference type="Proteomes" id="UP000031876"/>
    </source>
</evidence>
<dbReference type="Proteomes" id="UP001181533">
    <property type="component" value="Unassembled WGS sequence"/>
</dbReference>
<sequence>MEQTKLTIQYSGQTVEVGTLHNHLHGGTSFTIPQSQDFGETGQIMIVGLQYVDFADYLLLLEAFTDEDGELFLLDIREFGENGSFTKPYELPKFEGGYKEFHQLVGSRL</sequence>
<evidence type="ECO:0000313" key="1">
    <source>
        <dbReference type="EMBL" id="AJG74140.1"/>
    </source>
</evidence>
<evidence type="ECO:0000313" key="5">
    <source>
        <dbReference type="Proteomes" id="UP000501107"/>
    </source>
</evidence>
<dbReference type="Proteomes" id="UP000501107">
    <property type="component" value="Plasmid unnamed3"/>
</dbReference>
<dbReference type="EMBL" id="CP009334">
    <property type="protein sequence ID" value="AJG74140.1"/>
    <property type="molecule type" value="Genomic_DNA"/>
</dbReference>
<evidence type="ECO:0000313" key="3">
    <source>
        <dbReference type="EMBL" id="QKH22976.1"/>
    </source>
</evidence>
<geneLocation type="plasmid" evidence="1 4">
    <name>2</name>
</geneLocation>
<evidence type="ECO:0000313" key="2">
    <source>
        <dbReference type="EMBL" id="MDR4174682.1"/>
    </source>
</evidence>
<accession>A0A0B5NCQ3</accession>
<name>A0A0B5NCQ3_BACTU</name>
<reference evidence="3 5" key="3">
    <citation type="submission" date="2020-05" db="EMBL/GenBank/DDBJ databases">
        <title>FDA dAtabase for Regulatory Grade micrObial Sequences (FDA-ARGOS): Supporting development and validation of Infectious Disease Dx tests.</title>
        <authorList>
            <person name="Nelson B."/>
            <person name="Plummer A."/>
            <person name="Tallon L."/>
            <person name="Sadzewicz L."/>
            <person name="Zhao X."/>
            <person name="Vavikolanu K."/>
            <person name="Mehta A."/>
            <person name="Aluvathingal J."/>
            <person name="Nadendla S."/>
            <person name="Myers T."/>
            <person name="Yan Y."/>
            <person name="Sichtig H."/>
        </authorList>
    </citation>
    <scope>NUCLEOTIDE SEQUENCE [LARGE SCALE GENOMIC DNA]</scope>
    <source>
        <strain evidence="3 5">FDAARGOS_795</strain>
        <plasmid evidence="3 5">unnamed3</plasmid>
    </source>
</reference>
<dbReference type="EMBL" id="CP053979">
    <property type="protein sequence ID" value="QKH22976.1"/>
    <property type="molecule type" value="Genomic_DNA"/>
</dbReference>
<gene>
    <name evidence="1" type="ORF">BF38_6014</name>
    <name evidence="2" type="ORF">FO599_00870</name>
    <name evidence="3" type="ORF">FOC89_03075</name>
</gene>
<dbReference type="RefSeq" id="WP_000438380.1">
    <property type="nucleotide sequence ID" value="NZ_CP009334.1"/>
</dbReference>
<reference evidence="2" key="2">
    <citation type="submission" date="2019-07" db="EMBL/GenBank/DDBJ databases">
        <title>Phylogenomic Reclassification of ATCC Bacillus Strains and Various Taxa within the Genus Bacillus.</title>
        <authorList>
            <person name="Riojas M.A."/>
            <person name="Frank A.M."/>
            <person name="Fenn S.L."/>
            <person name="King S.P."/>
            <person name="Brower S.M."/>
            <person name="Hazbon M.H."/>
        </authorList>
    </citation>
    <scope>NUCLEOTIDE SEQUENCE</scope>
    <source>
        <strain evidence="2">ATCC 35646</strain>
    </source>
</reference>
<keyword evidence="3" id="KW-0614">Plasmid</keyword>
<dbReference type="KEGG" id="btw:BF38_6014"/>
<dbReference type="AlphaFoldDB" id="A0A0B5NCQ3"/>
<geneLocation type="plasmid" evidence="3 5">
    <name>unnamed3</name>
</geneLocation>
<dbReference type="Proteomes" id="UP000031876">
    <property type="component" value="Plasmid 2"/>
</dbReference>